<comment type="subcellular location">
    <subcellularLocation>
        <location evidence="1">Nucleus</location>
        <location evidence="1">Nucleolus</location>
    </subcellularLocation>
</comment>
<feature type="region of interest" description="Disordered" evidence="10">
    <location>
        <begin position="128"/>
        <end position="218"/>
    </location>
</feature>
<sequence>MAPKRRCPVCGSKQWHKEPSSGLIACSEGHILQNYRNEATEAEDMGQHTLRKRTLRSGKKAKEKLSKANPELYHGVQGRYLYFQCQQIILRKQIAALTRLWHLPPEFEMVCRDIWTLHLSMLSDPVPEDPSMDLNSEVKKDAEQSTSNSNARPGSSSSSSSSSDEESDDEKRKGIDKEKDPEMAELLRQNSETSSQEESEEDEQPIARSSKTAKIKGHNVHEGPAMNLAVLMVALWTMKIPVLYRDFTRHIEMYELPYLDPVRLLPREMVLHLTKHNKQALSPAHAPDTINLHKLTSRLAKRLYQMYGVLTPEANAAPMLWRVIQGLGGTPLLYRLTKRLSHILSLPLALHYTLVPGLRQIKQKDPEHHKYDNAPVEASFLAATIVMLKLVYGLDGKARYIERLP</sequence>
<dbReference type="InterPro" id="IPR033599">
    <property type="entry name" value="TAF1B/Rrn7"/>
</dbReference>
<evidence type="ECO:0000256" key="4">
    <source>
        <dbReference type="ARBA" id="ARBA00022771"/>
    </source>
</evidence>
<evidence type="ECO:0000259" key="12">
    <source>
        <dbReference type="Pfam" id="PF20645"/>
    </source>
</evidence>
<dbReference type="Pfam" id="PF20645">
    <property type="entry name" value="Rrn7_cyclin_C"/>
    <property type="match status" value="1"/>
</dbReference>
<keyword evidence="3" id="KW-0479">Metal-binding</keyword>
<feature type="compositionally biased region" description="Acidic residues" evidence="10">
    <location>
        <begin position="195"/>
        <end position="204"/>
    </location>
</feature>
<evidence type="ECO:0000256" key="5">
    <source>
        <dbReference type="ARBA" id="ARBA00022833"/>
    </source>
</evidence>
<dbReference type="PANTHER" id="PTHR31576">
    <property type="entry name" value="TATA BOX-BINDING PROTEIN-ASSOCIATED FACTOR RNA POLYMERASE I SUBUNIT B"/>
    <property type="match status" value="1"/>
</dbReference>
<reference evidence="13 14" key="1">
    <citation type="submission" date="2024-01" db="EMBL/GenBank/DDBJ databases">
        <title>A draft genome for the cacao thread blight pathogen Marasmiellus scandens.</title>
        <authorList>
            <person name="Baruah I.K."/>
            <person name="Leung J."/>
            <person name="Bukari Y."/>
            <person name="Amoako-Attah I."/>
            <person name="Meinhardt L.W."/>
            <person name="Bailey B.A."/>
            <person name="Cohen S.P."/>
        </authorList>
    </citation>
    <scope>NUCLEOTIDE SEQUENCE [LARGE SCALE GENOMIC DNA]</scope>
    <source>
        <strain evidence="13 14">GH-19</strain>
    </source>
</reference>
<keyword evidence="5" id="KW-0862">Zinc</keyword>
<evidence type="ECO:0000313" key="14">
    <source>
        <dbReference type="Proteomes" id="UP001498398"/>
    </source>
</evidence>
<evidence type="ECO:0000313" key="13">
    <source>
        <dbReference type="EMBL" id="KAK7470549.1"/>
    </source>
</evidence>
<accession>A0ABR1K109</accession>
<evidence type="ECO:0000256" key="9">
    <source>
        <dbReference type="ARBA" id="ARBA00023242"/>
    </source>
</evidence>
<keyword evidence="9" id="KW-0539">Nucleus</keyword>
<feature type="domain" description="Rrn7/TAF1B N-terminal cyclin" evidence="11">
    <location>
        <begin position="87"/>
        <end position="267"/>
    </location>
</feature>
<organism evidence="13 14">
    <name type="scientific">Marasmiellus scandens</name>
    <dbReference type="NCBI Taxonomy" id="2682957"/>
    <lineage>
        <taxon>Eukaryota</taxon>
        <taxon>Fungi</taxon>
        <taxon>Dikarya</taxon>
        <taxon>Basidiomycota</taxon>
        <taxon>Agaricomycotina</taxon>
        <taxon>Agaricomycetes</taxon>
        <taxon>Agaricomycetidae</taxon>
        <taxon>Agaricales</taxon>
        <taxon>Marasmiineae</taxon>
        <taxon>Omphalotaceae</taxon>
        <taxon>Marasmiellus</taxon>
    </lineage>
</organism>
<evidence type="ECO:0000256" key="10">
    <source>
        <dbReference type="SAM" id="MobiDB-lite"/>
    </source>
</evidence>
<evidence type="ECO:0000259" key="11">
    <source>
        <dbReference type="Pfam" id="PF20644"/>
    </source>
</evidence>
<evidence type="ECO:0000256" key="7">
    <source>
        <dbReference type="ARBA" id="ARBA00023125"/>
    </source>
</evidence>
<name>A0ABR1K109_9AGAR</name>
<evidence type="ECO:0000256" key="6">
    <source>
        <dbReference type="ARBA" id="ARBA00023015"/>
    </source>
</evidence>
<dbReference type="PANTHER" id="PTHR31576:SF2">
    <property type="entry name" value="TATA BOX-BINDING PROTEIN-ASSOCIATED FACTOR RNA POLYMERASE I SUBUNIT B"/>
    <property type="match status" value="1"/>
</dbReference>
<proteinExistence type="inferred from homology"/>
<feature type="compositionally biased region" description="Basic and acidic residues" evidence="10">
    <location>
        <begin position="169"/>
        <end position="182"/>
    </location>
</feature>
<feature type="compositionally biased region" description="Polar residues" evidence="10">
    <location>
        <begin position="144"/>
        <end position="154"/>
    </location>
</feature>
<evidence type="ECO:0000256" key="3">
    <source>
        <dbReference type="ARBA" id="ARBA00022723"/>
    </source>
</evidence>
<evidence type="ECO:0000256" key="2">
    <source>
        <dbReference type="ARBA" id="ARBA00006899"/>
    </source>
</evidence>
<keyword evidence="8" id="KW-0804">Transcription</keyword>
<dbReference type="EMBL" id="JBANRG010000002">
    <property type="protein sequence ID" value="KAK7470549.1"/>
    <property type="molecule type" value="Genomic_DNA"/>
</dbReference>
<dbReference type="InterPro" id="IPR048540">
    <property type="entry name" value="Rrn7_cyclin_N"/>
</dbReference>
<feature type="domain" description="Rrn7/TAF1B C-terminal cyclin" evidence="12">
    <location>
        <begin position="287"/>
        <end position="400"/>
    </location>
</feature>
<dbReference type="InterPro" id="IPR048538">
    <property type="entry name" value="Rrn7_cyclin_C"/>
</dbReference>
<comment type="similarity">
    <text evidence="2">Belongs to the RRN7/TAF1B family.</text>
</comment>
<keyword evidence="4" id="KW-0863">Zinc-finger</keyword>
<gene>
    <name evidence="13" type="ORF">VKT23_001974</name>
</gene>
<dbReference type="Proteomes" id="UP001498398">
    <property type="component" value="Unassembled WGS sequence"/>
</dbReference>
<comment type="caution">
    <text evidence="13">The sequence shown here is derived from an EMBL/GenBank/DDBJ whole genome shotgun (WGS) entry which is preliminary data.</text>
</comment>
<keyword evidence="7" id="KW-0238">DNA-binding</keyword>
<dbReference type="Pfam" id="PF20644">
    <property type="entry name" value="Rrn7_cyclin_N"/>
    <property type="match status" value="1"/>
</dbReference>
<protein>
    <submittedName>
        <fullName evidence="13">Uncharacterized protein</fullName>
    </submittedName>
</protein>
<keyword evidence="14" id="KW-1185">Reference proteome</keyword>
<evidence type="ECO:0000256" key="8">
    <source>
        <dbReference type="ARBA" id="ARBA00023163"/>
    </source>
</evidence>
<evidence type="ECO:0000256" key="1">
    <source>
        <dbReference type="ARBA" id="ARBA00004604"/>
    </source>
</evidence>
<keyword evidence="6" id="KW-0805">Transcription regulation</keyword>